<evidence type="ECO:0000313" key="1">
    <source>
        <dbReference type="EMBL" id="PXX41672.1"/>
    </source>
</evidence>
<evidence type="ECO:0000313" key="2">
    <source>
        <dbReference type="Proteomes" id="UP000247792"/>
    </source>
</evidence>
<protein>
    <submittedName>
        <fullName evidence="1">Uncharacterized protein</fullName>
    </submittedName>
</protein>
<comment type="caution">
    <text evidence="1">The sequence shown here is derived from an EMBL/GenBank/DDBJ whole genome shotgun (WGS) entry which is preliminary data.</text>
</comment>
<proteinExistence type="predicted"/>
<dbReference type="RefSeq" id="WP_110256889.1">
    <property type="nucleotide sequence ID" value="NZ_QJKB01000007.1"/>
</dbReference>
<sequence>MIIFPFCVLDIEWYSFRRQIKEQKEYPPSRDEHGWYYITILHRGESLLYTDKHGSTMIDFEIRTPSWVSASSIKRWSRFWKISDQQRKLILDRVVHMFGADAEGCKIID</sequence>
<dbReference type="Proteomes" id="UP000247792">
    <property type="component" value="Unassembled WGS sequence"/>
</dbReference>
<reference evidence="1 2" key="1">
    <citation type="submission" date="2018-05" db="EMBL/GenBank/DDBJ databases">
        <title>Genomic Encyclopedia of Type Strains, Phase IV (KMG-IV): sequencing the most valuable type-strain genomes for metagenomic binning, comparative biology and taxonomic classification.</title>
        <authorList>
            <person name="Goeker M."/>
        </authorList>
    </citation>
    <scope>NUCLEOTIDE SEQUENCE [LARGE SCALE GENOMIC DNA]</scope>
    <source>
        <strain evidence="1 2">DSM 19792</strain>
    </source>
</reference>
<name>A0A318JNB8_9BURK</name>
<gene>
    <name evidence="1" type="ORF">DFR42_107324</name>
</gene>
<dbReference type="AlphaFoldDB" id="A0A318JNB8"/>
<organism evidence="1 2">
    <name type="scientific">Undibacterium pigrum</name>
    <dbReference type="NCBI Taxonomy" id="401470"/>
    <lineage>
        <taxon>Bacteria</taxon>
        <taxon>Pseudomonadati</taxon>
        <taxon>Pseudomonadota</taxon>
        <taxon>Betaproteobacteria</taxon>
        <taxon>Burkholderiales</taxon>
        <taxon>Oxalobacteraceae</taxon>
        <taxon>Undibacterium</taxon>
    </lineage>
</organism>
<accession>A0A318JNB8</accession>
<keyword evidence="2" id="KW-1185">Reference proteome</keyword>
<dbReference type="EMBL" id="QJKB01000007">
    <property type="protein sequence ID" value="PXX41672.1"/>
    <property type="molecule type" value="Genomic_DNA"/>
</dbReference>